<dbReference type="Proteomes" id="UP000325529">
    <property type="component" value="Chromosome"/>
</dbReference>
<keyword evidence="7" id="KW-0808">Transferase</keyword>
<comment type="similarity">
    <text evidence="2">Belongs to the methyltransferase superfamily. L-isoaspartyl/D-aspartyl protein methyltransferase family.</text>
</comment>
<dbReference type="KEGG" id="ska:CP970_26170"/>
<gene>
    <name evidence="12" type="ORF">CP970_26170</name>
</gene>
<dbReference type="GO" id="GO:0005737">
    <property type="term" value="C:cytoplasm"/>
    <property type="evidence" value="ECO:0007669"/>
    <property type="project" value="UniProtKB-SubCell"/>
</dbReference>
<keyword evidence="13" id="KW-1185">Reference proteome</keyword>
<evidence type="ECO:0000256" key="6">
    <source>
        <dbReference type="ARBA" id="ARBA00022603"/>
    </source>
</evidence>
<organism evidence="12 13">
    <name type="scientific">Streptomyces kanamyceticus</name>
    <dbReference type="NCBI Taxonomy" id="1967"/>
    <lineage>
        <taxon>Bacteria</taxon>
        <taxon>Bacillati</taxon>
        <taxon>Actinomycetota</taxon>
        <taxon>Actinomycetes</taxon>
        <taxon>Kitasatosporales</taxon>
        <taxon>Streptomycetaceae</taxon>
        <taxon>Streptomyces</taxon>
    </lineage>
</organism>
<dbReference type="CDD" id="cd02440">
    <property type="entry name" value="AdoMet_MTases"/>
    <property type="match status" value="1"/>
</dbReference>
<dbReference type="EC" id="2.1.1.77" evidence="3"/>
<dbReference type="GO" id="GO:0032259">
    <property type="term" value="P:methylation"/>
    <property type="evidence" value="ECO:0007669"/>
    <property type="project" value="UniProtKB-KW"/>
</dbReference>
<proteinExistence type="inferred from homology"/>
<dbReference type="AlphaFoldDB" id="A0A5J6GG16"/>
<dbReference type="RefSeq" id="WP_079043994.1">
    <property type="nucleotide sequence ID" value="NZ_CP023699.1"/>
</dbReference>
<accession>A0A5J6GG16</accession>
<dbReference type="OrthoDB" id="5143400at2"/>
<evidence type="ECO:0000313" key="13">
    <source>
        <dbReference type="Proteomes" id="UP000325529"/>
    </source>
</evidence>
<evidence type="ECO:0000256" key="2">
    <source>
        <dbReference type="ARBA" id="ARBA00005369"/>
    </source>
</evidence>
<dbReference type="EMBL" id="CP023699">
    <property type="protein sequence ID" value="QEU93927.1"/>
    <property type="molecule type" value="Genomic_DNA"/>
</dbReference>
<evidence type="ECO:0000256" key="5">
    <source>
        <dbReference type="ARBA" id="ARBA00022490"/>
    </source>
</evidence>
<dbReference type="GO" id="GO:0004719">
    <property type="term" value="F:protein-L-isoaspartate (D-aspartate) O-methyltransferase activity"/>
    <property type="evidence" value="ECO:0007669"/>
    <property type="project" value="UniProtKB-EC"/>
</dbReference>
<evidence type="ECO:0000256" key="11">
    <source>
        <dbReference type="ARBA" id="ARBA00031350"/>
    </source>
</evidence>
<dbReference type="PANTHER" id="PTHR11579">
    <property type="entry name" value="PROTEIN-L-ISOASPARTATE O-METHYLTRANSFERASE"/>
    <property type="match status" value="1"/>
</dbReference>
<dbReference type="PANTHER" id="PTHR11579:SF0">
    <property type="entry name" value="PROTEIN-L-ISOASPARTATE(D-ASPARTATE) O-METHYLTRANSFERASE"/>
    <property type="match status" value="1"/>
</dbReference>
<comment type="subcellular location">
    <subcellularLocation>
        <location evidence="1">Cytoplasm</location>
    </subcellularLocation>
</comment>
<dbReference type="Pfam" id="PF01135">
    <property type="entry name" value="PCMT"/>
    <property type="match status" value="1"/>
</dbReference>
<evidence type="ECO:0000256" key="3">
    <source>
        <dbReference type="ARBA" id="ARBA00011890"/>
    </source>
</evidence>
<evidence type="ECO:0000256" key="1">
    <source>
        <dbReference type="ARBA" id="ARBA00004496"/>
    </source>
</evidence>
<dbReference type="SUPFAM" id="SSF53335">
    <property type="entry name" value="S-adenosyl-L-methionine-dependent methyltransferases"/>
    <property type="match status" value="1"/>
</dbReference>
<keyword evidence="8" id="KW-0949">S-adenosyl-L-methionine</keyword>
<evidence type="ECO:0000256" key="8">
    <source>
        <dbReference type="ARBA" id="ARBA00022691"/>
    </source>
</evidence>
<reference evidence="12 13" key="1">
    <citation type="submission" date="2017-09" db="EMBL/GenBank/DDBJ databases">
        <authorList>
            <person name="Lee N."/>
            <person name="Cho B.-K."/>
        </authorList>
    </citation>
    <scope>NUCLEOTIDE SEQUENCE [LARGE SCALE GENOMIC DNA]</scope>
    <source>
        <strain evidence="12 13">ATCC 12853</strain>
    </source>
</reference>
<keyword evidence="6" id="KW-0489">Methyltransferase</keyword>
<dbReference type="Gene3D" id="3.40.50.150">
    <property type="entry name" value="Vaccinia Virus protein VP39"/>
    <property type="match status" value="1"/>
</dbReference>
<name>A0A5J6GG16_STRKN</name>
<dbReference type="InterPro" id="IPR029063">
    <property type="entry name" value="SAM-dependent_MTases_sf"/>
</dbReference>
<protein>
    <recommendedName>
        <fullName evidence="4">Protein-L-isoaspartate O-methyltransferase</fullName>
        <ecNumber evidence="3">2.1.1.77</ecNumber>
    </recommendedName>
    <alternativeName>
        <fullName evidence="11">L-isoaspartyl protein carboxyl methyltransferase</fullName>
    </alternativeName>
    <alternativeName>
        <fullName evidence="9">Protein L-isoaspartyl methyltransferase</fullName>
    </alternativeName>
    <alternativeName>
        <fullName evidence="10">Protein-beta-aspartate methyltransferase</fullName>
    </alternativeName>
</protein>
<dbReference type="InterPro" id="IPR000682">
    <property type="entry name" value="PCMT"/>
</dbReference>
<sequence>MDYQAIARRELDVMGAFRSPWLRSAFDAVDREAFAPDAFWGYDTDEHGRHVVIDKAADADAWRRAVWNTHRSLITQMDDGVTAEQGPLKGDFTSSISALDIVLEKLNQLEVEPGHSHGVLHIGTASGYDSAVLSEVVGSENLTTIEFDPVLAARGAKNLRGAGYTPTVICGDGLEGWVATAPYDRVISTAAVRSIPRQWREKSRDGAIVLVPFNTLYARGGLLKLRVRGGVASGRFVGGACYMWVRSHRPKNQLMPPVDSRKDASPIDPEEILGRGWAQDFALGLYLPDVSLSHRGEGEDRQVQLWDEEGTSVAIVNYDEWWRGRAVTVYGERNLWAELVGAYSAWCLSGRPDYRRFGLTYDEAGEHLWLKHPADVLRSRPTW</sequence>
<keyword evidence="5" id="KW-0963">Cytoplasm</keyword>
<evidence type="ECO:0000256" key="7">
    <source>
        <dbReference type="ARBA" id="ARBA00022679"/>
    </source>
</evidence>
<evidence type="ECO:0000256" key="4">
    <source>
        <dbReference type="ARBA" id="ARBA00013346"/>
    </source>
</evidence>
<evidence type="ECO:0000256" key="9">
    <source>
        <dbReference type="ARBA" id="ARBA00030757"/>
    </source>
</evidence>
<evidence type="ECO:0000313" key="12">
    <source>
        <dbReference type="EMBL" id="QEU93927.1"/>
    </source>
</evidence>
<evidence type="ECO:0000256" key="10">
    <source>
        <dbReference type="ARBA" id="ARBA00031323"/>
    </source>
</evidence>